<reference evidence="3" key="1">
    <citation type="journal article" date="2014" name="Int. J. Syst. Evol. Microbiol.">
        <title>Complete genome sequence of Corynebacterium casei LMG S-19264T (=DSM 44701T), isolated from a smear-ripened cheese.</title>
        <authorList>
            <consortium name="US DOE Joint Genome Institute (JGI-PGF)"/>
            <person name="Walter F."/>
            <person name="Albersmeier A."/>
            <person name="Kalinowski J."/>
            <person name="Ruckert C."/>
        </authorList>
    </citation>
    <scope>NUCLEOTIDE SEQUENCE</scope>
    <source>
        <strain evidence="3">CGMCC 1.14984</strain>
    </source>
</reference>
<dbReference type="AlphaFoldDB" id="A0A8J3ES05"/>
<dbReference type="EMBL" id="BMGZ01000004">
    <property type="protein sequence ID" value="GGI00930.1"/>
    <property type="molecule type" value="Genomic_DNA"/>
</dbReference>
<evidence type="ECO:0000313" key="5">
    <source>
        <dbReference type="Proteomes" id="UP000621856"/>
    </source>
</evidence>
<feature type="transmembrane region" description="Helical" evidence="2">
    <location>
        <begin position="249"/>
        <end position="269"/>
    </location>
</feature>
<protein>
    <submittedName>
        <fullName evidence="3">Uncharacterized protein</fullName>
    </submittedName>
</protein>
<dbReference type="Proteomes" id="UP000621856">
    <property type="component" value="Unassembled WGS sequence"/>
</dbReference>
<feature type="transmembrane region" description="Helical" evidence="2">
    <location>
        <begin position="134"/>
        <end position="159"/>
    </location>
</feature>
<accession>A0A8J3ES05</accession>
<keyword evidence="2" id="KW-0472">Membrane</keyword>
<comment type="caution">
    <text evidence="3">The sequence shown here is derived from an EMBL/GenBank/DDBJ whole genome shotgun (WGS) entry which is preliminary data.</text>
</comment>
<sequence>MPNKTKSVVTYLNTKGTSRRPAKRTTDSRIRTPALDENFIGKHRNNPKGEEAVRGYGQGQWNELNADLLRQAEMDCADIDKRVAHSEKCLSQAERKLSETSRFIKRVANSGTALSNGNLFTGTKLRDWQMQDKVTAGICAAMAVILMIMGMVNATSLMLNSAVTVFLDHPWMAMVMSFLVPASSLAVKFVYDFFDTDRLRKLYAWGVYGIAFAMLLGWIILFSGTYGGLTGDIDWGSLGETGRGSKGSLLTAVQLFAEVMAGAALFLVVSTVASKYSADSYYANPEWDDARKAKVDCEETHKALIEEQKKAHGFRDELHAARFVFIERSAADWFSLQGREH</sequence>
<keyword evidence="2" id="KW-1133">Transmembrane helix</keyword>
<reference evidence="4 6" key="2">
    <citation type="submission" date="2020-02" db="EMBL/GenBank/DDBJ databases">
        <title>Genome sequence of Parvularcula flava strain NH6-79.</title>
        <authorList>
            <person name="Abdul Karim M.H."/>
            <person name="Lam M.Q."/>
            <person name="Chen S.J."/>
            <person name="Yahya A."/>
            <person name="Shahir S."/>
            <person name="Shamsir M.S."/>
            <person name="Chong C.S."/>
        </authorList>
    </citation>
    <scope>NUCLEOTIDE SEQUENCE [LARGE SCALE GENOMIC DNA]</scope>
    <source>
        <strain evidence="4 6">NH6-79</strain>
    </source>
</reference>
<reference evidence="3" key="3">
    <citation type="submission" date="2020-09" db="EMBL/GenBank/DDBJ databases">
        <authorList>
            <person name="Sun Q."/>
            <person name="Zhou Y."/>
        </authorList>
    </citation>
    <scope>NUCLEOTIDE SEQUENCE</scope>
    <source>
        <strain evidence="3">CGMCC 1.14984</strain>
    </source>
</reference>
<gene>
    <name evidence="4" type="ORF">FF098_015835</name>
    <name evidence="3" type="ORF">GCM10011355_30370</name>
</gene>
<dbReference type="RefSeq" id="WP_155142363.1">
    <property type="nucleotide sequence ID" value="NZ_BMGZ01000004.1"/>
</dbReference>
<evidence type="ECO:0000256" key="1">
    <source>
        <dbReference type="SAM" id="MobiDB-lite"/>
    </source>
</evidence>
<evidence type="ECO:0000313" key="3">
    <source>
        <dbReference type="EMBL" id="GGI00930.1"/>
    </source>
</evidence>
<proteinExistence type="predicted"/>
<feature type="compositionally biased region" description="Polar residues" evidence="1">
    <location>
        <begin position="1"/>
        <end position="16"/>
    </location>
</feature>
<organism evidence="3 5">
    <name type="scientific">Aquisalinus luteolus</name>
    <dbReference type="NCBI Taxonomy" id="1566827"/>
    <lineage>
        <taxon>Bacteria</taxon>
        <taxon>Pseudomonadati</taxon>
        <taxon>Pseudomonadota</taxon>
        <taxon>Alphaproteobacteria</taxon>
        <taxon>Parvularculales</taxon>
        <taxon>Parvularculaceae</taxon>
        <taxon>Aquisalinus</taxon>
    </lineage>
</organism>
<feature type="region of interest" description="Disordered" evidence="1">
    <location>
        <begin position="1"/>
        <end position="30"/>
    </location>
</feature>
<dbReference type="EMBL" id="VCJR02000004">
    <property type="protein sequence ID" value="NHK29386.1"/>
    <property type="molecule type" value="Genomic_DNA"/>
</dbReference>
<feature type="transmembrane region" description="Helical" evidence="2">
    <location>
        <begin position="171"/>
        <end position="191"/>
    </location>
</feature>
<name>A0A8J3ES05_9PROT</name>
<evidence type="ECO:0000256" key="2">
    <source>
        <dbReference type="SAM" id="Phobius"/>
    </source>
</evidence>
<keyword evidence="2" id="KW-0812">Transmembrane</keyword>
<evidence type="ECO:0000313" key="4">
    <source>
        <dbReference type="EMBL" id="NHK29386.1"/>
    </source>
</evidence>
<feature type="transmembrane region" description="Helical" evidence="2">
    <location>
        <begin position="203"/>
        <end position="229"/>
    </location>
</feature>
<keyword evidence="6" id="KW-1185">Reference proteome</keyword>
<dbReference type="Proteomes" id="UP000818603">
    <property type="component" value="Unassembled WGS sequence"/>
</dbReference>
<evidence type="ECO:0000313" key="6">
    <source>
        <dbReference type="Proteomes" id="UP000818603"/>
    </source>
</evidence>